<feature type="domain" description="GCVT N-terminal" evidence="1">
    <location>
        <begin position="12"/>
        <end position="264"/>
    </location>
</feature>
<dbReference type="InterPro" id="IPR028896">
    <property type="entry name" value="GcvT/YgfZ/DmdA"/>
</dbReference>
<dbReference type="InterPro" id="IPR029043">
    <property type="entry name" value="GcvT/YgfZ_C"/>
</dbReference>
<dbReference type="EMBL" id="UINC01075951">
    <property type="protein sequence ID" value="SVC14640.1"/>
    <property type="molecule type" value="Genomic_DNA"/>
</dbReference>
<evidence type="ECO:0000259" key="1">
    <source>
        <dbReference type="Pfam" id="PF01571"/>
    </source>
</evidence>
<gene>
    <name evidence="3" type="ORF">METZ01_LOCUS267494</name>
</gene>
<evidence type="ECO:0008006" key="4">
    <source>
        <dbReference type="Google" id="ProtNLM"/>
    </source>
</evidence>
<protein>
    <recommendedName>
        <fullName evidence="4">Aminomethyltransferase folate-binding domain-containing protein</fullName>
    </recommendedName>
</protein>
<dbReference type="PIRSF" id="PIRSF006487">
    <property type="entry name" value="GcvT"/>
    <property type="match status" value="1"/>
</dbReference>
<dbReference type="PANTHER" id="PTHR43757">
    <property type="entry name" value="AMINOMETHYLTRANSFERASE"/>
    <property type="match status" value="1"/>
</dbReference>
<name>A0A382JRB1_9ZZZZ</name>
<dbReference type="SUPFAM" id="SSF101790">
    <property type="entry name" value="Aminomethyltransferase beta-barrel domain"/>
    <property type="match status" value="1"/>
</dbReference>
<proteinExistence type="predicted"/>
<dbReference type="Pfam" id="PF08669">
    <property type="entry name" value="GCV_T_C"/>
    <property type="match status" value="1"/>
</dbReference>
<organism evidence="3">
    <name type="scientific">marine metagenome</name>
    <dbReference type="NCBI Taxonomy" id="408172"/>
    <lineage>
        <taxon>unclassified sequences</taxon>
        <taxon>metagenomes</taxon>
        <taxon>ecological metagenomes</taxon>
    </lineage>
</organism>
<accession>A0A382JRB1</accession>
<reference evidence="3" key="1">
    <citation type="submission" date="2018-05" db="EMBL/GenBank/DDBJ databases">
        <authorList>
            <person name="Lanie J.A."/>
            <person name="Ng W.-L."/>
            <person name="Kazmierczak K.M."/>
            <person name="Andrzejewski T.M."/>
            <person name="Davidsen T.M."/>
            <person name="Wayne K.J."/>
            <person name="Tettelin H."/>
            <person name="Glass J.I."/>
            <person name="Rusch D."/>
            <person name="Podicherti R."/>
            <person name="Tsui H.-C.T."/>
            <person name="Winkler M.E."/>
        </authorList>
    </citation>
    <scope>NUCLEOTIDE SEQUENCE</scope>
</reference>
<dbReference type="Pfam" id="PF01571">
    <property type="entry name" value="GCV_T"/>
    <property type="match status" value="1"/>
</dbReference>
<evidence type="ECO:0000313" key="3">
    <source>
        <dbReference type="EMBL" id="SVC14640.1"/>
    </source>
</evidence>
<evidence type="ECO:0000259" key="2">
    <source>
        <dbReference type="Pfam" id="PF08669"/>
    </source>
</evidence>
<dbReference type="Gene3D" id="3.30.1360.120">
    <property type="entry name" value="Probable tRNA modification gtpase trme, domain 1"/>
    <property type="match status" value="1"/>
</dbReference>
<dbReference type="PANTHER" id="PTHR43757:SF2">
    <property type="entry name" value="AMINOMETHYLTRANSFERASE, MITOCHONDRIAL"/>
    <property type="match status" value="1"/>
</dbReference>
<sequence length="368" mass="41021">MTEELSRTSALASRHRDLGSGLEDWNGMGTAWTYNSNPNDEHDAIREAAGLIDMSGLKKVHIRGADSASVVNHIITRNMLNVNVGQSCYGAILTEQGKVCDDAIIYNNGNNEWLLVHGSGESMEKLQESSVGKNVDIQFDDDLHDLSLQGPKALDFLNQYTPIDLSSIKYFHHQHTEIFGHKCILSRTGYSGERGYEIFAAADVIGDIWDNIVGQGKDLGFMPCSFTSLDKVRVEATLLFYGYDMTTEHTPWEVGLGWTINRNKNDFRGKEAVFESEGKERFKMVGLEIDHNDALAGGEKLKKDNEEVGVVNSPVWSHRMKKSLALAHIRPDLIEPSTKINVSSDDINCSATVKQTPFYDSKKTKTHH</sequence>
<dbReference type="SUPFAM" id="SSF103025">
    <property type="entry name" value="Folate-binding domain"/>
    <property type="match status" value="1"/>
</dbReference>
<feature type="domain" description="Aminomethyltransferase C-terminal" evidence="2">
    <location>
        <begin position="283"/>
        <end position="360"/>
    </location>
</feature>
<dbReference type="InterPro" id="IPR027266">
    <property type="entry name" value="TrmE/GcvT-like"/>
</dbReference>
<dbReference type="InterPro" id="IPR006222">
    <property type="entry name" value="GCVT_N"/>
</dbReference>
<dbReference type="AlphaFoldDB" id="A0A382JRB1"/>
<dbReference type="InterPro" id="IPR013977">
    <property type="entry name" value="GcvT_C"/>
</dbReference>